<keyword evidence="4" id="KW-0249">Electron transport</keyword>
<evidence type="ECO:0000256" key="8">
    <source>
        <dbReference type="SAM" id="Phobius"/>
    </source>
</evidence>
<name>A0AAJ1WI13_9BACI</name>
<keyword evidence="1" id="KW-0813">Transport</keyword>
<dbReference type="Pfam" id="PF13442">
    <property type="entry name" value="Cytochrome_CBB3"/>
    <property type="match status" value="1"/>
</dbReference>
<evidence type="ECO:0000256" key="2">
    <source>
        <dbReference type="ARBA" id="ARBA00022617"/>
    </source>
</evidence>
<dbReference type="GO" id="GO:0005506">
    <property type="term" value="F:iron ion binding"/>
    <property type="evidence" value="ECO:0007669"/>
    <property type="project" value="InterPro"/>
</dbReference>
<evidence type="ECO:0000313" key="11">
    <source>
        <dbReference type="Proteomes" id="UP001237207"/>
    </source>
</evidence>
<dbReference type="InterPro" id="IPR009056">
    <property type="entry name" value="Cyt_c-like_dom"/>
</dbReference>
<keyword evidence="2 6" id="KW-0349">Heme</keyword>
<evidence type="ECO:0000256" key="5">
    <source>
        <dbReference type="ARBA" id="ARBA00023004"/>
    </source>
</evidence>
<dbReference type="InterPro" id="IPR012218">
    <property type="entry name" value="Cyt_c_BACSU-c550-type"/>
</dbReference>
<keyword evidence="11" id="KW-1185">Reference proteome</keyword>
<dbReference type="AlphaFoldDB" id="A0AAJ1WI13"/>
<dbReference type="PIRSF" id="PIRSF000025">
    <property type="entry name" value="Cytc_Bsub_c550"/>
    <property type="match status" value="1"/>
</dbReference>
<proteinExistence type="predicted"/>
<feature type="binding site" description="covalent" evidence="6">
    <location>
        <position position="61"/>
    </location>
    <ligand>
        <name>heme c</name>
        <dbReference type="ChEBI" id="CHEBI:61717"/>
    </ligand>
</feature>
<evidence type="ECO:0000256" key="6">
    <source>
        <dbReference type="PIRSR" id="PIRSR000025-1"/>
    </source>
</evidence>
<dbReference type="InterPro" id="IPR051811">
    <property type="entry name" value="Cytochrome_c550/c551-like"/>
</dbReference>
<dbReference type="InterPro" id="IPR036909">
    <property type="entry name" value="Cyt_c-like_dom_sf"/>
</dbReference>
<evidence type="ECO:0000256" key="4">
    <source>
        <dbReference type="ARBA" id="ARBA00022982"/>
    </source>
</evidence>
<dbReference type="PANTHER" id="PTHR37823">
    <property type="entry name" value="CYTOCHROME C-553-LIKE"/>
    <property type="match status" value="1"/>
</dbReference>
<evidence type="ECO:0000313" key="10">
    <source>
        <dbReference type="EMBL" id="MDQ0213903.1"/>
    </source>
</evidence>
<dbReference type="Proteomes" id="UP001237207">
    <property type="component" value="Unassembled WGS sequence"/>
</dbReference>
<comment type="PTM">
    <text evidence="6">Binds 1 heme c group covalently per subunit.</text>
</comment>
<dbReference type="GO" id="GO:0016020">
    <property type="term" value="C:membrane"/>
    <property type="evidence" value="ECO:0007669"/>
    <property type="project" value="InterPro"/>
</dbReference>
<feature type="binding site" description="axial binding residue" evidence="7">
    <location>
        <position position="98"/>
    </location>
    <ligand>
        <name>heme c</name>
        <dbReference type="ChEBI" id="CHEBI:61717"/>
    </ligand>
    <ligandPart>
        <name>Fe</name>
        <dbReference type="ChEBI" id="CHEBI:18248"/>
    </ligandPart>
</feature>
<sequence length="119" mass="12870">MMNRNPVIPFLLIMVFGIGLVFFLSLKGLNDSEEMAKEKDGGEKQEESAEFVAEDFYKQTCLGCHGANYEGGAGPALKGTKLSKDQIKEVLLNGKGAMPAGLVPQENADAMADFIKNLK</sequence>
<organism evidence="10 11">
    <name type="scientific">Oikeobacillus pervagus</name>
    <dbReference type="NCBI Taxonomy" id="1325931"/>
    <lineage>
        <taxon>Bacteria</taxon>
        <taxon>Bacillati</taxon>
        <taxon>Bacillota</taxon>
        <taxon>Bacilli</taxon>
        <taxon>Bacillales</taxon>
        <taxon>Bacillaceae</taxon>
        <taxon>Oikeobacillus</taxon>
    </lineage>
</organism>
<dbReference type="NCBIfam" id="NF045773">
    <property type="entry name" value="cytochro_C550"/>
    <property type="match status" value="1"/>
</dbReference>
<reference evidence="10" key="1">
    <citation type="submission" date="2023-07" db="EMBL/GenBank/DDBJ databases">
        <title>Genomic Encyclopedia of Type Strains, Phase IV (KMG-IV): sequencing the most valuable type-strain genomes for metagenomic binning, comparative biology and taxonomic classification.</title>
        <authorList>
            <person name="Goeker M."/>
        </authorList>
    </citation>
    <scope>NUCLEOTIDE SEQUENCE</scope>
    <source>
        <strain evidence="10">DSM 23947</strain>
    </source>
</reference>
<evidence type="ECO:0000256" key="1">
    <source>
        <dbReference type="ARBA" id="ARBA00022448"/>
    </source>
</evidence>
<dbReference type="InterPro" id="IPR054780">
    <property type="entry name" value="Cytochro_C550_firm"/>
</dbReference>
<feature type="binding site" description="axial binding residue" evidence="7">
    <location>
        <position position="65"/>
    </location>
    <ligand>
        <name>heme c</name>
        <dbReference type="ChEBI" id="CHEBI:61717"/>
    </ligand>
    <ligandPart>
        <name>Fe</name>
        <dbReference type="ChEBI" id="CHEBI:18248"/>
    </ligandPart>
</feature>
<evidence type="ECO:0000256" key="7">
    <source>
        <dbReference type="PIRSR" id="PIRSR000025-2"/>
    </source>
</evidence>
<keyword evidence="8" id="KW-0812">Transmembrane</keyword>
<gene>
    <name evidence="10" type="ORF">J2S13_000297</name>
</gene>
<keyword evidence="5 7" id="KW-0408">Iron</keyword>
<protein>
    <submittedName>
        <fullName evidence="10">Cytochrome c550</fullName>
    </submittedName>
</protein>
<dbReference type="SUPFAM" id="SSF46626">
    <property type="entry name" value="Cytochrome c"/>
    <property type="match status" value="1"/>
</dbReference>
<feature type="transmembrane region" description="Helical" evidence="8">
    <location>
        <begin position="6"/>
        <end position="26"/>
    </location>
</feature>
<keyword evidence="8" id="KW-1133">Transmembrane helix</keyword>
<evidence type="ECO:0000256" key="3">
    <source>
        <dbReference type="ARBA" id="ARBA00022723"/>
    </source>
</evidence>
<comment type="caution">
    <text evidence="10">The sequence shown here is derived from an EMBL/GenBank/DDBJ whole genome shotgun (WGS) entry which is preliminary data.</text>
</comment>
<evidence type="ECO:0000259" key="9">
    <source>
        <dbReference type="PROSITE" id="PS51007"/>
    </source>
</evidence>
<dbReference type="Gene3D" id="1.10.760.10">
    <property type="entry name" value="Cytochrome c-like domain"/>
    <property type="match status" value="1"/>
</dbReference>
<keyword evidence="3 7" id="KW-0479">Metal-binding</keyword>
<keyword evidence="8" id="KW-0472">Membrane</keyword>
<feature type="domain" description="Cytochrome c" evidence="9">
    <location>
        <begin position="42"/>
        <end position="119"/>
    </location>
</feature>
<dbReference type="GO" id="GO:0020037">
    <property type="term" value="F:heme binding"/>
    <property type="evidence" value="ECO:0007669"/>
    <property type="project" value="InterPro"/>
</dbReference>
<dbReference type="EMBL" id="JAUSUC010000002">
    <property type="protein sequence ID" value="MDQ0213903.1"/>
    <property type="molecule type" value="Genomic_DNA"/>
</dbReference>
<accession>A0AAJ1WI13</accession>
<feature type="binding site" description="covalent" evidence="6">
    <location>
        <position position="64"/>
    </location>
    <ligand>
        <name>heme c</name>
        <dbReference type="ChEBI" id="CHEBI:61717"/>
    </ligand>
</feature>
<dbReference type="PROSITE" id="PS51007">
    <property type="entry name" value="CYTC"/>
    <property type="match status" value="1"/>
</dbReference>
<dbReference type="GO" id="GO:0009055">
    <property type="term" value="F:electron transfer activity"/>
    <property type="evidence" value="ECO:0007669"/>
    <property type="project" value="InterPro"/>
</dbReference>
<dbReference type="PANTHER" id="PTHR37823:SF4">
    <property type="entry name" value="MENAQUINOL-CYTOCHROME C REDUCTASE CYTOCHROME B_C SUBUNIT"/>
    <property type="match status" value="1"/>
</dbReference>